<feature type="transmembrane region" description="Helical" evidence="8">
    <location>
        <begin position="38"/>
        <end position="57"/>
    </location>
</feature>
<keyword evidence="5 8" id="KW-0812">Transmembrane</keyword>
<dbReference type="Proteomes" id="UP000267798">
    <property type="component" value="Unassembled WGS sequence"/>
</dbReference>
<feature type="transmembrane region" description="Helical" evidence="8">
    <location>
        <begin position="330"/>
        <end position="352"/>
    </location>
</feature>
<protein>
    <submittedName>
        <fullName evidence="9">Spore gernimation protein GerXB</fullName>
    </submittedName>
</protein>
<evidence type="ECO:0000256" key="8">
    <source>
        <dbReference type="SAM" id="Phobius"/>
    </source>
</evidence>
<name>A0A3A6PIL7_9BACL</name>
<evidence type="ECO:0000313" key="9">
    <source>
        <dbReference type="EMBL" id="RJX38109.1"/>
    </source>
</evidence>
<dbReference type="OrthoDB" id="2381188at2"/>
<evidence type="ECO:0000256" key="6">
    <source>
        <dbReference type="ARBA" id="ARBA00022989"/>
    </source>
</evidence>
<keyword evidence="7 8" id="KW-0472">Membrane</keyword>
<evidence type="ECO:0000256" key="3">
    <source>
        <dbReference type="ARBA" id="ARBA00022448"/>
    </source>
</evidence>
<proteinExistence type="inferred from homology"/>
<feature type="transmembrane region" description="Helical" evidence="8">
    <location>
        <begin position="213"/>
        <end position="236"/>
    </location>
</feature>
<comment type="caution">
    <text evidence="9">The sequence shown here is derived from an EMBL/GenBank/DDBJ whole genome shotgun (WGS) entry which is preliminary data.</text>
</comment>
<feature type="transmembrane region" description="Helical" evidence="8">
    <location>
        <begin position="78"/>
        <end position="101"/>
    </location>
</feature>
<keyword evidence="10" id="KW-1185">Reference proteome</keyword>
<comment type="subcellular location">
    <subcellularLocation>
        <location evidence="1">Membrane</location>
        <topology evidence="1">Multi-pass membrane protein</topology>
    </subcellularLocation>
</comment>
<dbReference type="NCBIfam" id="TIGR00912">
    <property type="entry name" value="2A0309"/>
    <property type="match status" value="1"/>
</dbReference>
<evidence type="ECO:0000256" key="2">
    <source>
        <dbReference type="ARBA" id="ARBA00007998"/>
    </source>
</evidence>
<comment type="similarity">
    <text evidence="2">Belongs to the amino acid-polyamine-organocation (APC) superfamily. Spore germination protein (SGP) (TC 2.A.3.9) family.</text>
</comment>
<dbReference type="Pfam" id="PF03845">
    <property type="entry name" value="Spore_permease"/>
    <property type="match status" value="1"/>
</dbReference>
<evidence type="ECO:0000313" key="10">
    <source>
        <dbReference type="Proteomes" id="UP000267798"/>
    </source>
</evidence>
<dbReference type="InterPro" id="IPR004761">
    <property type="entry name" value="Spore_GerAB"/>
</dbReference>
<keyword evidence="4" id="KW-0309">Germination</keyword>
<evidence type="ECO:0000256" key="7">
    <source>
        <dbReference type="ARBA" id="ARBA00023136"/>
    </source>
</evidence>
<feature type="transmembrane region" description="Helical" evidence="8">
    <location>
        <begin position="107"/>
        <end position="127"/>
    </location>
</feature>
<keyword evidence="3" id="KW-0813">Transport</keyword>
<evidence type="ECO:0000256" key="5">
    <source>
        <dbReference type="ARBA" id="ARBA00022692"/>
    </source>
</evidence>
<dbReference type="AlphaFoldDB" id="A0A3A6PIL7"/>
<organism evidence="9 10">
    <name type="scientific">Paenibacillus pinisoli</name>
    <dbReference type="NCBI Taxonomy" id="1276110"/>
    <lineage>
        <taxon>Bacteria</taxon>
        <taxon>Bacillati</taxon>
        <taxon>Bacillota</taxon>
        <taxon>Bacilli</taxon>
        <taxon>Bacillales</taxon>
        <taxon>Paenibacillaceae</taxon>
        <taxon>Paenibacillus</taxon>
    </lineage>
</organism>
<dbReference type="EMBL" id="QXQB01000004">
    <property type="protein sequence ID" value="RJX38109.1"/>
    <property type="molecule type" value="Genomic_DNA"/>
</dbReference>
<feature type="transmembrane region" description="Helical" evidence="8">
    <location>
        <begin position="12"/>
        <end position="32"/>
    </location>
</feature>
<evidence type="ECO:0000256" key="1">
    <source>
        <dbReference type="ARBA" id="ARBA00004141"/>
    </source>
</evidence>
<reference evidence="9 10" key="1">
    <citation type="submission" date="2018-09" db="EMBL/GenBank/DDBJ databases">
        <title>Paenibacillus aracenensis nov. sp. isolated from a cave in southern Spain.</title>
        <authorList>
            <person name="Jurado V."/>
            <person name="Gutierrez-Patricio S."/>
            <person name="Gonzalez-Pimentel J.L."/>
            <person name="Miller A.Z."/>
            <person name="Laiz L."/>
            <person name="Saiz-Jimenez C."/>
        </authorList>
    </citation>
    <scope>NUCLEOTIDE SEQUENCE [LARGE SCALE GENOMIC DNA]</scope>
    <source>
        <strain evidence="9 10">JCM 19203</strain>
    </source>
</reference>
<keyword evidence="6 8" id="KW-1133">Transmembrane helix</keyword>
<dbReference type="GO" id="GO:0016020">
    <property type="term" value="C:membrane"/>
    <property type="evidence" value="ECO:0007669"/>
    <property type="project" value="UniProtKB-SubCell"/>
</dbReference>
<sequence>MDVSFSRTQIIFMMILTVGISNHVLIIPHLLQNVGRDAWVSVTLGYVVLILWGLMLLRILKSMKSLSFAEWLKQQAGAWGYAIIGGSMLLYFLVAGMMIIYDTTKNVSIYFLPGTPYLIVIAFFAYIAFSSARTGLKPLVYMSAVLLPLVWLLGMGVSWMTMDSKDYGMLFPLMTEGVDSYLNGGSIVVGGSVDLLILLLVQYKMNKPVNFLTMFILLTILLGLILGPTIGSITAFGPYEASNLRFPAFEQWRLVSLGEYISHVDFLAAFQLLAGSLVRTGVCIYVLSEIVVIKKPKPRQWALLFGTFIMAMPALLNISDIWVQDIIHKYFYNAAMIWGFSVTLMLFALTYVTRKKAGEAA</sequence>
<dbReference type="PANTHER" id="PTHR34975:SF2">
    <property type="entry name" value="SPORE GERMINATION PROTEIN A2"/>
    <property type="match status" value="1"/>
</dbReference>
<evidence type="ECO:0000256" key="4">
    <source>
        <dbReference type="ARBA" id="ARBA00022544"/>
    </source>
</evidence>
<dbReference type="GO" id="GO:0009847">
    <property type="term" value="P:spore germination"/>
    <property type="evidence" value="ECO:0007669"/>
    <property type="project" value="InterPro"/>
</dbReference>
<feature type="transmembrane region" description="Helical" evidence="8">
    <location>
        <begin position="300"/>
        <end position="318"/>
    </location>
</feature>
<feature type="transmembrane region" description="Helical" evidence="8">
    <location>
        <begin position="266"/>
        <end position="288"/>
    </location>
</feature>
<dbReference type="PANTHER" id="PTHR34975">
    <property type="entry name" value="SPORE GERMINATION PROTEIN A2"/>
    <property type="match status" value="1"/>
</dbReference>
<accession>A0A3A6PIL7</accession>
<gene>
    <name evidence="9" type="ORF">D3P09_18760</name>
</gene>
<feature type="transmembrane region" description="Helical" evidence="8">
    <location>
        <begin position="181"/>
        <end position="201"/>
    </location>
</feature>
<feature type="transmembrane region" description="Helical" evidence="8">
    <location>
        <begin position="139"/>
        <end position="161"/>
    </location>
</feature>
<dbReference type="RefSeq" id="WP_120112928.1">
    <property type="nucleotide sequence ID" value="NZ_QXQB01000004.1"/>
</dbReference>